<dbReference type="InterPro" id="IPR018181">
    <property type="entry name" value="Heat_shock_70_CS"/>
</dbReference>
<dbReference type="PANTHER" id="PTHR19375">
    <property type="entry name" value="HEAT SHOCK PROTEIN 70KDA"/>
    <property type="match status" value="1"/>
</dbReference>
<keyword evidence="6" id="KW-1185">Reference proteome</keyword>
<evidence type="ECO:0000313" key="5">
    <source>
        <dbReference type="EMBL" id="KAH0902152.1"/>
    </source>
</evidence>
<evidence type="ECO:0000256" key="3">
    <source>
        <dbReference type="SAM" id="Coils"/>
    </source>
</evidence>
<dbReference type="Gene3D" id="1.20.1270.10">
    <property type="match status" value="3"/>
</dbReference>
<dbReference type="Gene3D" id="3.90.640.10">
    <property type="entry name" value="Actin, Chain A, domain 4"/>
    <property type="match status" value="2"/>
</dbReference>
<dbReference type="SUPFAM" id="SSF100920">
    <property type="entry name" value="Heat shock protein 70kD (HSP70), peptide-binding domain"/>
    <property type="match status" value="3"/>
</dbReference>
<dbReference type="CDD" id="cd10234">
    <property type="entry name" value="ASKHA_NBD_HSP70_DnaK-like"/>
    <property type="match status" value="3"/>
</dbReference>
<dbReference type="PROSITE" id="PS00329">
    <property type="entry name" value="HSP70_2"/>
    <property type="match status" value="2"/>
</dbReference>
<evidence type="ECO:0000313" key="6">
    <source>
        <dbReference type="Proteomes" id="UP000824890"/>
    </source>
</evidence>
<reference evidence="5 6" key="1">
    <citation type="submission" date="2021-05" db="EMBL/GenBank/DDBJ databases">
        <title>Genome Assembly of Synthetic Allotetraploid Brassica napus Reveals Homoeologous Exchanges between Subgenomes.</title>
        <authorList>
            <person name="Davis J.T."/>
        </authorList>
    </citation>
    <scope>NUCLEOTIDE SEQUENCE [LARGE SCALE GENOMIC DNA]</scope>
    <source>
        <strain evidence="6">cv. Da-Ae</strain>
        <tissue evidence="5">Seedling</tissue>
    </source>
</reference>
<feature type="compositionally biased region" description="Low complexity" evidence="4">
    <location>
        <begin position="680"/>
        <end position="695"/>
    </location>
</feature>
<gene>
    <name evidence="5" type="ORF">HID58_041655</name>
</gene>
<dbReference type="InterPro" id="IPR013126">
    <property type="entry name" value="Hsp_70_fam"/>
</dbReference>
<evidence type="ECO:0000256" key="4">
    <source>
        <dbReference type="SAM" id="MobiDB-lite"/>
    </source>
</evidence>
<sequence>MASSAAQIHVLGGIGITTSSSSKRNLNGKSSFMPRSAFFGARNGPFTTPTSAFLRMRSRNGGSSRYAVGPVRVVNEKVVGIDLGTTNSAVAAMEGGKPTIVTNAEGQRTTPSVVAYTKSGDRLVGQIAKRQAVVNPENTFFSVKRFIGRRMSEVAEESKQVSYRVVKDENGNVKLECPAIGKQFAAEEISAQVLRKLVDDASRFLNDKVTKAVITVPAYFNDSQRTATKDAGRIAGLDVLRIINEPTAASLAYGFERKSNETILVFDLGGGTFDVSVLEVGDGVFEVLSTSGDTHLGGDDFDKRVVDWLASNFKKDEGIDLLKDKQALQRLTEAAEKAKIELSSLTQTNMSLPFITATADGPKHIETTLTRAKFEELCSDLLDRCKTPVENSLRDAKLSFSDIDEVILVGGSTRIPAVQEVVRKLTGKEPNVTVNPDEVVALGAAVQAGVLAGDVSDIVLLDVTPLSIGLETLGGVMTKIIPRNTTLPTSKSEVFSTAADGQTSVEINVLQGEREFVKDNKSLGSFRLDGIPPAPRGVPQIEVKFDIDANGILSVSASDKGTGKKQDITITGASTLPKDEVDQMVQEAERFAKDDKEKRDAIDTKNQADSIVYQTEKQLKELGEKIPGEVKGKVEAKLQELKDKIASGTTQEIKDTMAALNQEVMQIGQSMYNQPGAGAGASPSPGGEAASSADSSSKDGDDIHALGGIGIATYSSSSKSNLNVKGSYMPISGSCYFFGARNGPFTTPTSAFLRMSIRNGSRYAVGPVRVVNEKVVGIDLGTTNSAVAALEGGKPTIVTNDEGQRTTPSVVAYTKSGDRLVGQSAKRQAVVNPENTFSSVKRFIGSRMDEVAEESKQVSYRVVKDENENVKLDCPAIGKQFAAEEISAQVLRKLVDDASSFLDEKVTKAVITVPAYFNDSQRTATKDAGRIAGLDVLRIINEPTAASLAYGFERKSNETILVFDLGGGTFDVSVLEVSEGVFQVLSTCGDTHLGGDDFDKRVVDWLASNFKKDEGIDLLKDKQALQRLTEAAEKAKIELSTQTQTNVSLPFITATADGPKHIETTLTRTKFKELCSDLLDRCKTPVENSLRDARLKFKDIDEVILVGGSTRIPAVQEVVRKLTGKEPNVTVNPDEVVALGAAVQAGVLAGDVSNIVLLDVTPLSLGTNTVGDVRKRCRECTTSTRNLRGSERAEVLQLQRRNETLRTDSVMSKIIPRNTTLPTSKSKVFTTVDDGQTRVRFHVLQGEREFARDNKCLGSFLLDGIPPAPRGVPKIDVKFDIDANGILSATATDRATGNKQEITITGSTTLSKDEVEKMVKEAERFAKDDKQKREAIDTKNQADSVVYQTEKQLKEFGEKIPGEVKEKIESKLQELEDKIVSGSTQEIKDSMAALNQEVMQIGQSMCNQAGPEAGAGAGASSTDSSSSKGGDDVIDADFTKMKNHGGQEWDEAEGEHRRQRLMLNSSILRLLPAQINIHGGTGLAACSSSKRNLNGKVSFMPRSAFFGTRNSTFTTPTSAFLRMSIRNGCPVRVVNEKVVGIDLGTTNSAVAVMEGGKPMIVTNAEGQRTTPSVVAYTKSGDLLVGQVAKRQAVVNPENTFSSVKRFIGRTMNEVDEESKQMRTETSSLSVPPLVLRKLVDDASRLLNQKVTKAVITVPAYFNDSQMTAIKDAGRIAELDVLRIINEPTAASLAYAFERKSNETILVFDLGGGTFDRLTEAAEKAKIELSSVTQTNISLPFITATADGLKHIKTTLTRAKFQELCSDLLARCNTPVENSLRDAELKFKDIDEVILVGGSTRIPIVQEVVRKQTWKEPNVTVNPDEVVALGAAVQAGVLAGDVSDIVLLDVTPLSIGLETFEGVMNKFIPRNSTLPTSKSKVYTTSYDGQTSLEFYVLQGEREFARDNKCLGSFLLDGIPPAPRGVPKIDVKFDIDANGILSITATERASGNKQEITITGATTVPKDVVEKMVKEAETFAKDDKEKREAVDTKNKADSVVYKTEKQLKIFGEKIPGEVKEKIEAKLQELKVKIGSGSIQEIKDSIAAVNQEVMQIGLSMYKYKYNRLI</sequence>
<feature type="region of interest" description="Disordered" evidence="4">
    <location>
        <begin position="1407"/>
        <end position="1437"/>
    </location>
</feature>
<keyword evidence="1" id="KW-0547">Nucleotide-binding</keyword>
<dbReference type="InterPro" id="IPR029048">
    <property type="entry name" value="HSP70_C_sf"/>
</dbReference>
<organism evidence="5 6">
    <name type="scientific">Brassica napus</name>
    <name type="common">Rape</name>
    <dbReference type="NCBI Taxonomy" id="3708"/>
    <lineage>
        <taxon>Eukaryota</taxon>
        <taxon>Viridiplantae</taxon>
        <taxon>Streptophyta</taxon>
        <taxon>Embryophyta</taxon>
        <taxon>Tracheophyta</taxon>
        <taxon>Spermatophyta</taxon>
        <taxon>Magnoliopsida</taxon>
        <taxon>eudicotyledons</taxon>
        <taxon>Gunneridae</taxon>
        <taxon>Pentapetalae</taxon>
        <taxon>rosids</taxon>
        <taxon>malvids</taxon>
        <taxon>Brassicales</taxon>
        <taxon>Brassicaceae</taxon>
        <taxon>Brassiceae</taxon>
        <taxon>Brassica</taxon>
    </lineage>
</organism>
<name>A0ABQ8BCF5_BRANA</name>
<dbReference type="SUPFAM" id="SSF100934">
    <property type="entry name" value="Heat shock protein 70kD (HSP70), C-terminal subdomain"/>
    <property type="match status" value="2"/>
</dbReference>
<dbReference type="Gene3D" id="3.30.420.40">
    <property type="match status" value="6"/>
</dbReference>
<dbReference type="Proteomes" id="UP000824890">
    <property type="component" value="Unassembled WGS sequence"/>
</dbReference>
<keyword evidence="2" id="KW-0067">ATP-binding</keyword>
<dbReference type="EMBL" id="JAGKQM010000011">
    <property type="protein sequence ID" value="KAH0902152.1"/>
    <property type="molecule type" value="Genomic_DNA"/>
</dbReference>
<dbReference type="PRINTS" id="PR00301">
    <property type="entry name" value="HEATSHOCK70"/>
</dbReference>
<dbReference type="InterPro" id="IPR012725">
    <property type="entry name" value="Chaperone_DnaK"/>
</dbReference>
<dbReference type="NCBIfam" id="NF001413">
    <property type="entry name" value="PRK00290.1"/>
    <property type="match status" value="2"/>
</dbReference>
<feature type="coiled-coil region" evidence="3">
    <location>
        <begin position="1018"/>
        <end position="1045"/>
    </location>
</feature>
<proteinExistence type="inferred from homology"/>
<dbReference type="InterPro" id="IPR029047">
    <property type="entry name" value="HSP70_peptide-bd_sf"/>
</dbReference>
<dbReference type="PROSITE" id="PS00297">
    <property type="entry name" value="HSP70_1"/>
    <property type="match status" value="3"/>
</dbReference>
<feature type="coiled-coil region" evidence="3">
    <location>
        <begin position="321"/>
        <end position="348"/>
    </location>
</feature>
<feature type="region of interest" description="Disordered" evidence="4">
    <location>
        <begin position="672"/>
        <end position="701"/>
    </location>
</feature>
<dbReference type="HAMAP" id="MF_00332">
    <property type="entry name" value="DnaK"/>
    <property type="match status" value="2"/>
</dbReference>
<accession>A0ABQ8BCF5</accession>
<protein>
    <submittedName>
        <fullName evidence="5">Uncharacterized protein</fullName>
    </submittedName>
</protein>
<dbReference type="NCBIfam" id="TIGR02350">
    <property type="entry name" value="prok_dnaK"/>
    <property type="match status" value="1"/>
</dbReference>
<feature type="compositionally biased region" description="Low complexity" evidence="4">
    <location>
        <begin position="1409"/>
        <end position="1428"/>
    </location>
</feature>
<dbReference type="Pfam" id="PF00012">
    <property type="entry name" value="HSP70"/>
    <property type="match status" value="5"/>
</dbReference>
<dbReference type="Gene3D" id="2.60.34.10">
    <property type="entry name" value="Substrate Binding Domain Of DNAk, Chain A, domain 1"/>
    <property type="match status" value="3"/>
</dbReference>
<dbReference type="InterPro" id="IPR043129">
    <property type="entry name" value="ATPase_NBD"/>
</dbReference>
<evidence type="ECO:0000256" key="2">
    <source>
        <dbReference type="ARBA" id="ARBA00022840"/>
    </source>
</evidence>
<evidence type="ECO:0000256" key="1">
    <source>
        <dbReference type="ARBA" id="ARBA00022741"/>
    </source>
</evidence>
<dbReference type="SUPFAM" id="SSF53067">
    <property type="entry name" value="Actin-like ATPase domain"/>
    <property type="match status" value="6"/>
</dbReference>
<dbReference type="PROSITE" id="PS01036">
    <property type="entry name" value="HSP70_3"/>
    <property type="match status" value="3"/>
</dbReference>
<keyword evidence="3" id="KW-0175">Coiled coil</keyword>
<comment type="caution">
    <text evidence="5">The sequence shown here is derived from an EMBL/GenBank/DDBJ whole genome shotgun (WGS) entry which is preliminary data.</text>
</comment>